<sequence length="64" mass="6993">MRQDEKVALLRAALIGLIGAETEQELKQLEVQMRLMPAPEADKAAAINGIHALLATMPTQEEKP</sequence>
<dbReference type="EMBL" id="FXAM01000001">
    <property type="protein sequence ID" value="SMF94426.1"/>
    <property type="molecule type" value="Genomic_DNA"/>
</dbReference>
<evidence type="ECO:0000313" key="1">
    <source>
        <dbReference type="EMBL" id="SMF94426.1"/>
    </source>
</evidence>
<evidence type="ECO:0000313" key="2">
    <source>
        <dbReference type="Proteomes" id="UP000192923"/>
    </source>
</evidence>
<organism evidence="1 2">
    <name type="scientific">Methylomagnum ishizawai</name>
    <dbReference type="NCBI Taxonomy" id="1760988"/>
    <lineage>
        <taxon>Bacteria</taxon>
        <taxon>Pseudomonadati</taxon>
        <taxon>Pseudomonadota</taxon>
        <taxon>Gammaproteobacteria</taxon>
        <taxon>Methylococcales</taxon>
        <taxon>Methylococcaceae</taxon>
        <taxon>Methylomagnum</taxon>
    </lineage>
</organism>
<dbReference type="Proteomes" id="UP000192923">
    <property type="component" value="Unassembled WGS sequence"/>
</dbReference>
<protein>
    <submittedName>
        <fullName evidence="1">Uncharacterized protein</fullName>
    </submittedName>
</protein>
<accession>A0A1Y6CVW7</accession>
<keyword evidence="2" id="KW-1185">Reference proteome</keyword>
<dbReference type="AlphaFoldDB" id="A0A1Y6CVW7"/>
<dbReference type="RefSeq" id="WP_085211798.1">
    <property type="nucleotide sequence ID" value="NZ_FXAM01000001.1"/>
</dbReference>
<gene>
    <name evidence="1" type="ORF">SAMN02949497_1741</name>
</gene>
<proteinExistence type="predicted"/>
<name>A0A1Y6CVW7_9GAMM</name>
<dbReference type="OrthoDB" id="10630at2"/>
<dbReference type="STRING" id="1760988.SAMN02949497_1741"/>
<reference evidence="1 2" key="1">
    <citation type="submission" date="2016-12" db="EMBL/GenBank/DDBJ databases">
        <authorList>
            <person name="Song W.-J."/>
            <person name="Kurnit D.M."/>
        </authorList>
    </citation>
    <scope>NUCLEOTIDE SEQUENCE [LARGE SCALE GENOMIC DNA]</scope>
    <source>
        <strain evidence="1 2">175</strain>
    </source>
</reference>